<dbReference type="OrthoDB" id="9761875at2"/>
<organism evidence="3 4">
    <name type="scientific">Parablautia muri</name>
    <dbReference type="NCBI Taxonomy" id="2320879"/>
    <lineage>
        <taxon>Bacteria</taxon>
        <taxon>Bacillati</taxon>
        <taxon>Bacillota</taxon>
        <taxon>Clostridia</taxon>
        <taxon>Lachnospirales</taxon>
        <taxon>Lachnospiraceae</taxon>
        <taxon>Parablautia</taxon>
    </lineage>
</organism>
<dbReference type="SUPFAM" id="SSF51445">
    <property type="entry name" value="(Trans)glycosidases"/>
    <property type="match status" value="1"/>
</dbReference>
<reference evidence="3" key="1">
    <citation type="submission" date="2018-09" db="EMBL/GenBank/DDBJ databases">
        <title>Murine metabolic-syndrome-specific gut microbial biobank.</title>
        <authorList>
            <person name="Liu C."/>
        </authorList>
    </citation>
    <scope>NUCLEOTIDE SEQUENCE</scope>
    <source>
        <strain evidence="3">D42-62</strain>
    </source>
</reference>
<evidence type="ECO:0000259" key="2">
    <source>
        <dbReference type="Pfam" id="PF21156"/>
    </source>
</evidence>
<protein>
    <recommendedName>
        <fullName evidence="2">Isoamylase 1-3-like C-terminal domain-containing protein</fullName>
    </recommendedName>
</protein>
<dbReference type="InterPro" id="IPR013780">
    <property type="entry name" value="Glyco_hydro_b"/>
</dbReference>
<dbReference type="InterPro" id="IPR017853">
    <property type="entry name" value="GH"/>
</dbReference>
<sequence length="676" mass="77202">MGKKWEITYFEPEQPGILIEGNKVKFAANLLTDKECGVVLYDRRGNQKRFPFHEKGKRGTLYGLAIEGEGLSACTYNFYVENQIITDPYAREIHGLEKWGSGRTKKRRTSGVLARHEFDWQGDQPLMIPLEDSIFYGLNVRAFTMHKSSGVKHRGTFEGIIEKIPYFKELGILAVELMPCYEYDECMVPEKPETQPFPTPDLEAGTHPFGADSDKFDMGMAHAALPLSPENTAFTETNLNCKDKPEMVRLNCWGFQKGFYFSPKAAYSAAGSPVLSFKNMVYALHKNGIEVIMQFYFPVEIGQLYMLDVIKYWVLEYHIDGVRINGFHIPAALLAEEPVLKNTKIWCDGYGDEALPAIANPLFKNFIANNGNFRNDMRRFLKGDANLMNQVAFYQRRNPAAYGVVNYLADYDGFSLYDSVSYGNKHNEANGEDNRDGTNDNFSWNCGVEGHTRKRAVLALRQKQIKNALSFVLLAQGVPFIFSGDEFGASRNGNNNCYCQDNETGWIHWKNNSFSREIFAYARFLINLRRKHPILHMKEELKIMDYKGCGFPDLSYHGTEAWRPDFSYISQMIGIVLCGQYAPNKEDDSFYIACNMHWNAHKLALPKLSKNKKWIKIADTSLPCEQDYSEENDAQENSVITLSGRTMAIFKAQVSKETEGRLQKASGRNKRERQRK</sequence>
<name>A0A9X5BCZ4_9FIRM</name>
<evidence type="ECO:0000313" key="3">
    <source>
        <dbReference type="EMBL" id="NBJ91409.1"/>
    </source>
</evidence>
<dbReference type="SUPFAM" id="SSF51011">
    <property type="entry name" value="Glycosyl hydrolase domain"/>
    <property type="match status" value="1"/>
</dbReference>
<feature type="compositionally biased region" description="Basic residues" evidence="1">
    <location>
        <begin position="667"/>
        <end position="676"/>
    </location>
</feature>
<dbReference type="EMBL" id="QZDT01000002">
    <property type="protein sequence ID" value="NBJ91409.1"/>
    <property type="molecule type" value="Genomic_DNA"/>
</dbReference>
<evidence type="ECO:0000256" key="1">
    <source>
        <dbReference type="SAM" id="MobiDB-lite"/>
    </source>
</evidence>
<keyword evidence="4" id="KW-1185">Reference proteome</keyword>
<comment type="caution">
    <text evidence="3">The sequence shown here is derived from an EMBL/GenBank/DDBJ whole genome shotgun (WGS) entry which is preliminary data.</text>
</comment>
<dbReference type="Proteomes" id="UP001154420">
    <property type="component" value="Unassembled WGS sequence"/>
</dbReference>
<evidence type="ECO:0000313" key="4">
    <source>
        <dbReference type="Proteomes" id="UP001154420"/>
    </source>
</evidence>
<feature type="region of interest" description="Disordered" evidence="1">
    <location>
        <begin position="657"/>
        <end position="676"/>
    </location>
</feature>
<proteinExistence type="predicted"/>
<dbReference type="Gene3D" id="2.60.40.1180">
    <property type="entry name" value="Golgi alpha-mannosidase II"/>
    <property type="match status" value="1"/>
</dbReference>
<dbReference type="Pfam" id="PF21156">
    <property type="entry name" value="ISOA1-3_C"/>
    <property type="match status" value="1"/>
</dbReference>
<dbReference type="PANTHER" id="PTHR43002">
    <property type="entry name" value="GLYCOGEN DEBRANCHING ENZYME"/>
    <property type="match status" value="1"/>
</dbReference>
<dbReference type="InterPro" id="IPR048650">
    <property type="entry name" value="ISOA1-3-like_C"/>
</dbReference>
<feature type="domain" description="Isoamylase 1-3-like C-terminal" evidence="2">
    <location>
        <begin position="556"/>
        <end position="641"/>
    </location>
</feature>
<dbReference type="AlphaFoldDB" id="A0A9X5BCZ4"/>
<dbReference type="RefSeq" id="WP_160558505.1">
    <property type="nucleotide sequence ID" value="NZ_QZDT01000002.1"/>
</dbReference>
<accession>A0A9X5BCZ4</accession>
<dbReference type="Gene3D" id="3.20.20.80">
    <property type="entry name" value="Glycosidases"/>
    <property type="match status" value="2"/>
</dbReference>
<gene>
    <name evidence="3" type="ORF">D5281_02125</name>
</gene>